<feature type="domain" description="DUF7305" evidence="2">
    <location>
        <begin position="269"/>
        <end position="442"/>
    </location>
</feature>
<sequence length="470" mass="49773">MHGNGQAPNRGQSGPLGLILVFALVIASTTAVVVIGAEAITTTQGRLDVERTENTMTQFDSKVALVALGQSSVQQVDLPASSGSAYDVRGDAGWMNITYTNATGDVTTIRNGSLGAVVYDGDGAEIAYQGGGVWRTDADGQAVMISPPEFHYRSRTLTLPLVTVSGNERIEQRAAVTRNDTTQYFPDTARDEALRNPLNGSDINVTVQSDYYRAWGSYFEERTDGTVTYDHSAETVTAELVIPFNATFENSVATTAPEGLTVNGGDPIDNSEQGIAFPSVDERIEDTVSDCESSSCKSSTSTIDAGGTYYYTTDPGDLTVNDPGDNVTIVINTGGSAFSTDTIELTNVDDNHHVTILVRHSMDLNGDSVNHVDGDASELKVLVHSDGDVDSNGKSDFVGLLIAPGSSCDMNGVGYLEGAIICETVTVNGNSGTVKYNDAVQELDLDLTDPSDTQITYLHVSVNDVNVTDG</sequence>
<dbReference type="Proteomes" id="UP001253439">
    <property type="component" value="Unassembled WGS sequence"/>
</dbReference>
<evidence type="ECO:0000256" key="1">
    <source>
        <dbReference type="SAM" id="Phobius"/>
    </source>
</evidence>
<keyword evidence="1" id="KW-0812">Transmembrane</keyword>
<organism evidence="3 4">
    <name type="scientific">Haloarcula terrestris</name>
    <dbReference type="NCBI Taxonomy" id="2950533"/>
    <lineage>
        <taxon>Archaea</taxon>
        <taxon>Methanobacteriati</taxon>
        <taxon>Methanobacteriota</taxon>
        <taxon>Stenosarchaea group</taxon>
        <taxon>Halobacteria</taxon>
        <taxon>Halobacteriales</taxon>
        <taxon>Haloarculaceae</taxon>
        <taxon>Haloarcula</taxon>
    </lineage>
</organism>
<feature type="transmembrane region" description="Helical" evidence="1">
    <location>
        <begin position="16"/>
        <end position="37"/>
    </location>
</feature>
<proteinExistence type="predicted"/>
<evidence type="ECO:0000313" key="3">
    <source>
        <dbReference type="EMBL" id="MDS0221074.1"/>
    </source>
</evidence>
<keyword evidence="1" id="KW-1133">Transmembrane helix</keyword>
<dbReference type="RefSeq" id="WP_310895730.1">
    <property type="nucleotide sequence ID" value="NZ_JAMQOM010000002.1"/>
</dbReference>
<gene>
    <name evidence="3" type="ORF">NDI54_06905</name>
</gene>
<accession>A0AAE4JI69</accession>
<keyword evidence="4" id="KW-1185">Reference proteome</keyword>
<dbReference type="Pfam" id="PF23981">
    <property type="entry name" value="DUF7305"/>
    <property type="match status" value="1"/>
</dbReference>
<dbReference type="AlphaFoldDB" id="A0AAE4JI69"/>
<keyword evidence="1" id="KW-0472">Membrane</keyword>
<dbReference type="InterPro" id="IPR055729">
    <property type="entry name" value="DUF7305"/>
</dbReference>
<dbReference type="Pfam" id="PF23960">
    <property type="entry name" value="DUF7289"/>
    <property type="match status" value="1"/>
</dbReference>
<dbReference type="EMBL" id="JAMQOM010000002">
    <property type="protein sequence ID" value="MDS0221074.1"/>
    <property type="molecule type" value="Genomic_DNA"/>
</dbReference>
<reference evidence="3 4" key="1">
    <citation type="submission" date="2022-06" db="EMBL/GenBank/DDBJ databases">
        <title>Haloarcula sp. a new haloarchaeum isolate from saline soil.</title>
        <authorList>
            <person name="Strakova D."/>
            <person name="Galisteo C."/>
            <person name="Sanchez-Porro C."/>
            <person name="Ventosa A."/>
        </authorList>
    </citation>
    <scope>NUCLEOTIDE SEQUENCE [LARGE SCALE GENOMIC DNA]</scope>
    <source>
        <strain evidence="3 4">S1AR25-5A</strain>
    </source>
</reference>
<evidence type="ECO:0000313" key="4">
    <source>
        <dbReference type="Proteomes" id="UP001253439"/>
    </source>
</evidence>
<name>A0AAE4JI69_9EURY</name>
<dbReference type="InterPro" id="IPR055713">
    <property type="entry name" value="DUF7289"/>
</dbReference>
<comment type="caution">
    <text evidence="3">The sequence shown here is derived from an EMBL/GenBank/DDBJ whole genome shotgun (WGS) entry which is preliminary data.</text>
</comment>
<evidence type="ECO:0000259" key="2">
    <source>
        <dbReference type="Pfam" id="PF23981"/>
    </source>
</evidence>
<protein>
    <recommendedName>
        <fullName evidence="2">DUF7305 domain-containing protein</fullName>
    </recommendedName>
</protein>